<protein>
    <submittedName>
        <fullName evidence="6">Carbohydrate kinase family protein</fullName>
    </submittedName>
</protein>
<keyword evidence="3 4" id="KW-0418">Kinase</keyword>
<evidence type="ECO:0000256" key="4">
    <source>
        <dbReference type="RuleBase" id="RU003704"/>
    </source>
</evidence>
<dbReference type="InterPro" id="IPR029056">
    <property type="entry name" value="Ribokinase-like"/>
</dbReference>
<dbReference type="Pfam" id="PF00294">
    <property type="entry name" value="PfkB"/>
    <property type="match status" value="1"/>
</dbReference>
<dbReference type="Gene3D" id="3.40.1190.20">
    <property type="match status" value="1"/>
</dbReference>
<sequence>MSKIVVIGSTVCDVFVYVDRLPSREGDTHIRRQEMRLGGCAFNVAHFLHQTGLPYQFVSPVGKGLYGDFVRQELSQLGMTSTIDLSGANGCCYCFIEEDGERTFLSEHGVEYSFDASWLEGIEIEPTDFIYVCGLEVEEATGEELVEALAHLEGQIVFCPGPRGNLIPRERLDKLLTLGPILHLNEMECLALAQTEEVEEGVLRLSSTTQNVVVVTKGGEGVIAYDGSWYDLPAYASQVVDTVGAGDSHVAGLLAALHVGFELEQALDFANLVASHVVASTGVHLERNLYHTYIKQLKEGK</sequence>
<gene>
    <name evidence="6" type="ORF">INT76_00860</name>
</gene>
<accession>A0ABX7YMC2</accession>
<dbReference type="PANTHER" id="PTHR10584">
    <property type="entry name" value="SUGAR KINASE"/>
    <property type="match status" value="1"/>
</dbReference>
<dbReference type="InterPro" id="IPR002139">
    <property type="entry name" value="Ribo/fructo_kinase"/>
</dbReference>
<evidence type="ECO:0000313" key="7">
    <source>
        <dbReference type="Proteomes" id="UP000677616"/>
    </source>
</evidence>
<evidence type="ECO:0000259" key="5">
    <source>
        <dbReference type="Pfam" id="PF00294"/>
    </source>
</evidence>
<comment type="similarity">
    <text evidence="1 4">Belongs to the carbohydrate kinase PfkB family.</text>
</comment>
<reference evidence="6 7" key="1">
    <citation type="submission" date="2021-04" db="EMBL/GenBank/DDBJ databases">
        <title>Complete genome sequence of a novel Streptococcus species.</title>
        <authorList>
            <person name="Teng J.L.L."/>
        </authorList>
    </citation>
    <scope>NUCLEOTIDE SEQUENCE [LARGE SCALE GENOMIC DNA]</scope>
    <source>
        <strain evidence="6 7">HKU75</strain>
    </source>
</reference>
<feature type="domain" description="Carbohydrate kinase PfkB" evidence="5">
    <location>
        <begin position="1"/>
        <end position="283"/>
    </location>
</feature>
<dbReference type="PRINTS" id="PR00990">
    <property type="entry name" value="RIBOKINASE"/>
</dbReference>
<organism evidence="6 7">
    <name type="scientific">Streptococcus oriscaviae</name>
    <dbReference type="NCBI Taxonomy" id="2781599"/>
    <lineage>
        <taxon>Bacteria</taxon>
        <taxon>Bacillati</taxon>
        <taxon>Bacillota</taxon>
        <taxon>Bacilli</taxon>
        <taxon>Lactobacillales</taxon>
        <taxon>Streptococcaceae</taxon>
        <taxon>Streptococcus</taxon>
    </lineage>
</organism>
<dbReference type="PANTHER" id="PTHR10584:SF166">
    <property type="entry name" value="RIBOKINASE"/>
    <property type="match status" value="1"/>
</dbReference>
<dbReference type="PROSITE" id="PS00583">
    <property type="entry name" value="PFKB_KINASES_1"/>
    <property type="match status" value="1"/>
</dbReference>
<keyword evidence="2 4" id="KW-0808">Transferase</keyword>
<evidence type="ECO:0000256" key="2">
    <source>
        <dbReference type="ARBA" id="ARBA00022679"/>
    </source>
</evidence>
<keyword evidence="7" id="KW-1185">Reference proteome</keyword>
<evidence type="ECO:0000256" key="1">
    <source>
        <dbReference type="ARBA" id="ARBA00010688"/>
    </source>
</evidence>
<dbReference type="GO" id="GO:0016301">
    <property type="term" value="F:kinase activity"/>
    <property type="evidence" value="ECO:0007669"/>
    <property type="project" value="UniProtKB-KW"/>
</dbReference>
<dbReference type="SUPFAM" id="SSF53613">
    <property type="entry name" value="Ribokinase-like"/>
    <property type="match status" value="1"/>
</dbReference>
<evidence type="ECO:0000256" key="3">
    <source>
        <dbReference type="ARBA" id="ARBA00022777"/>
    </source>
</evidence>
<name>A0ABX7YMC2_9STRE</name>
<dbReference type="Proteomes" id="UP000677616">
    <property type="component" value="Chromosome"/>
</dbReference>
<dbReference type="PROSITE" id="PS00584">
    <property type="entry name" value="PFKB_KINASES_2"/>
    <property type="match status" value="1"/>
</dbReference>
<dbReference type="InterPro" id="IPR011611">
    <property type="entry name" value="PfkB_dom"/>
</dbReference>
<dbReference type="InterPro" id="IPR002173">
    <property type="entry name" value="Carboh/pur_kinase_PfkB_CS"/>
</dbReference>
<evidence type="ECO:0000313" key="6">
    <source>
        <dbReference type="EMBL" id="QUE54479.1"/>
    </source>
</evidence>
<dbReference type="EMBL" id="CP073084">
    <property type="protein sequence ID" value="QUE54479.1"/>
    <property type="molecule type" value="Genomic_DNA"/>
</dbReference>
<proteinExistence type="inferred from homology"/>
<dbReference type="RefSeq" id="WP_212571152.1">
    <property type="nucleotide sequence ID" value="NZ_CP073084.1"/>
</dbReference>